<dbReference type="SUPFAM" id="SSF52540">
    <property type="entry name" value="P-loop containing nucleoside triphosphate hydrolases"/>
    <property type="match status" value="1"/>
</dbReference>
<dbReference type="InterPro" id="IPR050678">
    <property type="entry name" value="DNA_Partitioning_ATPase"/>
</dbReference>
<dbReference type="InterPro" id="IPR002586">
    <property type="entry name" value="CobQ/CobB/MinD/ParA_Nub-bd_dom"/>
</dbReference>
<dbReference type="GeneID" id="93555874"/>
<dbReference type="Proteomes" id="UP000442334">
    <property type="component" value="Unassembled WGS sequence"/>
</dbReference>
<gene>
    <name evidence="2" type="ORF">ERS852462_00551</name>
    <name evidence="4" type="ORF">GAQ34_13805</name>
    <name evidence="3" type="ORF">GAQ59_02205</name>
</gene>
<proteinExistence type="predicted"/>
<dbReference type="Proteomes" id="UP000433928">
    <property type="component" value="Unassembled WGS sequence"/>
</dbReference>
<feature type="domain" description="CobQ/CobB/MinD/ParA nucleotide binding" evidence="1">
    <location>
        <begin position="7"/>
        <end position="213"/>
    </location>
</feature>
<evidence type="ECO:0000313" key="6">
    <source>
        <dbReference type="Proteomes" id="UP000433928"/>
    </source>
</evidence>
<reference evidence="2 5" key="1">
    <citation type="submission" date="2015-09" db="EMBL/GenBank/DDBJ databases">
        <authorList>
            <consortium name="Pathogen Informatics"/>
        </authorList>
    </citation>
    <scope>NUCLEOTIDE SEQUENCE [LARGE SCALE GENOMIC DNA]</scope>
    <source>
        <strain evidence="2 5">2789STDY5834847</strain>
    </source>
</reference>
<dbReference type="Gene3D" id="3.40.50.300">
    <property type="entry name" value="P-loop containing nucleotide triphosphate hydrolases"/>
    <property type="match status" value="1"/>
</dbReference>
<dbReference type="PANTHER" id="PTHR13696:SF52">
    <property type="entry name" value="PARA FAMILY PROTEIN CT_582"/>
    <property type="match status" value="1"/>
</dbReference>
<sequence length="251" mass="28376">MKEATYVAISTQKGGAGKTTLTVLVASYLHYVKGYNVAVVDCDFPQYSIHDMRKRDMKAVMEDGHYKVLAYEQLKRLKKNPYPIRCSRAEDAIRTAENLVEAQPDLDFVFFDLPGTINNADVVQTISKMDYIFTPIIADRVVMESSIKFATVINEQMISTGKSGIKGIYLVWNMVDGREKTELYKAYDKVCAEFALPILETYLPDSKRFRKETAAERKAVFRSTAFPADKTLIRGSNLDKLADEILGIIKN</sequence>
<dbReference type="CDD" id="cd02042">
    <property type="entry name" value="ParAB_family"/>
    <property type="match status" value="1"/>
</dbReference>
<evidence type="ECO:0000259" key="1">
    <source>
        <dbReference type="Pfam" id="PF01656"/>
    </source>
</evidence>
<dbReference type="PANTHER" id="PTHR13696">
    <property type="entry name" value="P-LOOP CONTAINING NUCLEOSIDE TRIPHOSPHATE HYDROLASE"/>
    <property type="match status" value="1"/>
</dbReference>
<evidence type="ECO:0000313" key="4">
    <source>
        <dbReference type="EMBL" id="KAB4184129.1"/>
    </source>
</evidence>
<dbReference type="InterPro" id="IPR027417">
    <property type="entry name" value="P-loop_NTPase"/>
</dbReference>
<evidence type="ECO:0000313" key="2">
    <source>
        <dbReference type="EMBL" id="CUO48561.1"/>
    </source>
</evidence>
<dbReference type="Pfam" id="PF01656">
    <property type="entry name" value="CbiA"/>
    <property type="match status" value="1"/>
</dbReference>
<evidence type="ECO:0000313" key="7">
    <source>
        <dbReference type="Proteomes" id="UP000442334"/>
    </source>
</evidence>
<dbReference type="EMBL" id="CZAF01000002">
    <property type="protein sequence ID" value="CUO48561.1"/>
    <property type="molecule type" value="Genomic_DNA"/>
</dbReference>
<evidence type="ECO:0000313" key="3">
    <source>
        <dbReference type="EMBL" id="KAB4172961.1"/>
    </source>
</evidence>
<reference evidence="6 7" key="2">
    <citation type="journal article" date="2019" name="Nat. Med.">
        <title>A library of human gut bacterial isolates paired with longitudinal multiomics data enables mechanistic microbiome research.</title>
        <authorList>
            <person name="Poyet M."/>
            <person name="Groussin M."/>
            <person name="Gibbons S.M."/>
            <person name="Avila-Pacheco J."/>
            <person name="Jiang X."/>
            <person name="Kearney S.M."/>
            <person name="Perrotta A.R."/>
            <person name="Berdy B."/>
            <person name="Zhao S."/>
            <person name="Lieberman T.D."/>
            <person name="Swanson P.K."/>
            <person name="Smith M."/>
            <person name="Roesemann S."/>
            <person name="Alexander J.E."/>
            <person name="Rich S.A."/>
            <person name="Livny J."/>
            <person name="Vlamakis H."/>
            <person name="Clish C."/>
            <person name="Bullock K."/>
            <person name="Deik A."/>
            <person name="Scott J."/>
            <person name="Pierce K.A."/>
            <person name="Xavier R.J."/>
            <person name="Alm E.J."/>
        </authorList>
    </citation>
    <scope>NUCLEOTIDE SEQUENCE [LARGE SCALE GENOMIC DNA]</scope>
    <source>
        <strain evidence="4 7">BIOML-A21</strain>
        <strain evidence="3 6">BIOML-A27</strain>
    </source>
</reference>
<name>A0A174FFT7_BACUN</name>
<organism evidence="2 5">
    <name type="scientific">Bacteroides uniformis</name>
    <dbReference type="NCBI Taxonomy" id="820"/>
    <lineage>
        <taxon>Bacteria</taxon>
        <taxon>Pseudomonadati</taxon>
        <taxon>Bacteroidota</taxon>
        <taxon>Bacteroidia</taxon>
        <taxon>Bacteroidales</taxon>
        <taxon>Bacteroidaceae</taxon>
        <taxon>Bacteroides</taxon>
    </lineage>
</organism>
<dbReference type="Proteomes" id="UP000095614">
    <property type="component" value="Unassembled WGS sequence"/>
</dbReference>
<dbReference type="RefSeq" id="WP_004315325.1">
    <property type="nucleotide sequence ID" value="NZ_CZAF01000002.1"/>
</dbReference>
<accession>A0A174FFT7</accession>
<protein>
    <submittedName>
        <fullName evidence="2">Conjugate transposon protein</fullName>
    </submittedName>
    <submittedName>
        <fullName evidence="3">ParA family protein</fullName>
    </submittedName>
</protein>
<dbReference type="EMBL" id="WCUA01000015">
    <property type="protein sequence ID" value="KAB4184129.1"/>
    <property type="molecule type" value="Genomic_DNA"/>
</dbReference>
<dbReference type="AlphaFoldDB" id="A0A174FFT7"/>
<evidence type="ECO:0000313" key="5">
    <source>
        <dbReference type="Proteomes" id="UP000095614"/>
    </source>
</evidence>
<dbReference type="OrthoDB" id="978593at2"/>
<dbReference type="EMBL" id="WCUG01000002">
    <property type="protein sequence ID" value="KAB4172961.1"/>
    <property type="molecule type" value="Genomic_DNA"/>
</dbReference>